<keyword evidence="3" id="KW-1185">Reference proteome</keyword>
<name>A0ABQ7G7U7_DUNSA</name>
<feature type="compositionally biased region" description="Polar residues" evidence="1">
    <location>
        <begin position="11"/>
        <end position="47"/>
    </location>
</feature>
<feature type="compositionally biased region" description="Basic and acidic residues" evidence="1">
    <location>
        <begin position="88"/>
        <end position="127"/>
    </location>
</feature>
<protein>
    <submittedName>
        <fullName evidence="2">Uncharacterized protein</fullName>
    </submittedName>
</protein>
<dbReference type="Proteomes" id="UP000815325">
    <property type="component" value="Unassembled WGS sequence"/>
</dbReference>
<feature type="compositionally biased region" description="Basic and acidic residues" evidence="1">
    <location>
        <begin position="48"/>
        <end position="57"/>
    </location>
</feature>
<feature type="non-terminal residue" evidence="2">
    <location>
        <position position="1"/>
    </location>
</feature>
<feature type="compositionally biased region" description="Low complexity" evidence="1">
    <location>
        <begin position="74"/>
        <end position="86"/>
    </location>
</feature>
<reference evidence="2" key="1">
    <citation type="submission" date="2017-08" db="EMBL/GenBank/DDBJ databases">
        <authorList>
            <person name="Polle J.E."/>
            <person name="Barry K."/>
            <person name="Cushman J."/>
            <person name="Schmutz J."/>
            <person name="Tran D."/>
            <person name="Hathwaick L.T."/>
            <person name="Yim W.C."/>
            <person name="Jenkins J."/>
            <person name="Mckie-Krisberg Z.M."/>
            <person name="Prochnik S."/>
            <person name="Lindquist E."/>
            <person name="Dockter R.B."/>
            <person name="Adam C."/>
            <person name="Molina H."/>
            <person name="Bunkerborg J."/>
            <person name="Jin E."/>
            <person name="Buchheim M."/>
            <person name="Magnuson J."/>
        </authorList>
    </citation>
    <scope>NUCLEOTIDE SEQUENCE</scope>
    <source>
        <strain evidence="2">CCAP 19/18</strain>
    </source>
</reference>
<evidence type="ECO:0000313" key="2">
    <source>
        <dbReference type="EMBL" id="KAF5830687.1"/>
    </source>
</evidence>
<organism evidence="2 3">
    <name type="scientific">Dunaliella salina</name>
    <name type="common">Green alga</name>
    <name type="synonym">Protococcus salinus</name>
    <dbReference type="NCBI Taxonomy" id="3046"/>
    <lineage>
        <taxon>Eukaryota</taxon>
        <taxon>Viridiplantae</taxon>
        <taxon>Chlorophyta</taxon>
        <taxon>core chlorophytes</taxon>
        <taxon>Chlorophyceae</taxon>
        <taxon>CS clade</taxon>
        <taxon>Chlamydomonadales</taxon>
        <taxon>Dunaliellaceae</taxon>
        <taxon>Dunaliella</taxon>
    </lineage>
</organism>
<sequence length="136" mass="15020">LRLYSRHKHSNPSALHQPSQLSVTVSMGNCQSEMQAEQTASPAPQNKEQQESGERGNEQPQSTERSQDQEPSLGEQVAQGVQQEVTGEVERAKEGAKHELTSEYQELKNDAHETAREEQAELQDQAKESIGNALGL</sequence>
<comment type="caution">
    <text evidence="2">The sequence shown here is derived from an EMBL/GenBank/DDBJ whole genome shotgun (WGS) entry which is preliminary data.</text>
</comment>
<gene>
    <name evidence="2" type="ORF">DUNSADRAFT_14188</name>
</gene>
<proteinExistence type="predicted"/>
<dbReference type="EMBL" id="MU070016">
    <property type="protein sequence ID" value="KAF5830687.1"/>
    <property type="molecule type" value="Genomic_DNA"/>
</dbReference>
<evidence type="ECO:0000256" key="1">
    <source>
        <dbReference type="SAM" id="MobiDB-lite"/>
    </source>
</evidence>
<accession>A0ABQ7G7U7</accession>
<feature type="region of interest" description="Disordered" evidence="1">
    <location>
        <begin position="1"/>
        <end position="136"/>
    </location>
</feature>
<feature type="compositionally biased region" description="Basic residues" evidence="1">
    <location>
        <begin position="1"/>
        <end position="10"/>
    </location>
</feature>
<evidence type="ECO:0000313" key="3">
    <source>
        <dbReference type="Proteomes" id="UP000815325"/>
    </source>
</evidence>